<accession>X1D847</accession>
<proteinExistence type="predicted"/>
<reference evidence="1" key="1">
    <citation type="journal article" date="2014" name="Front. Microbiol.">
        <title>High frequency of phylogenetically diverse reductive dehalogenase-homologous genes in deep subseafloor sedimentary metagenomes.</title>
        <authorList>
            <person name="Kawai M."/>
            <person name="Futagami T."/>
            <person name="Toyoda A."/>
            <person name="Takaki Y."/>
            <person name="Nishi S."/>
            <person name="Hori S."/>
            <person name="Arai W."/>
            <person name="Tsubouchi T."/>
            <person name="Morono Y."/>
            <person name="Uchiyama I."/>
            <person name="Ito T."/>
            <person name="Fujiyama A."/>
            <person name="Inagaki F."/>
            <person name="Takami H."/>
        </authorList>
    </citation>
    <scope>NUCLEOTIDE SEQUENCE</scope>
    <source>
        <strain evidence="1">Expedition CK06-06</strain>
    </source>
</reference>
<name>X1D847_9ZZZZ</name>
<comment type="caution">
    <text evidence="1">The sequence shown here is derived from an EMBL/GenBank/DDBJ whole genome shotgun (WGS) entry which is preliminary data.</text>
</comment>
<sequence>MGLGVLFGGAAIVYTRFYMTARPKTVIWAHNTSIVTTLGTIIAGLCLKLKTKFPEDPEWLRKEGKKLETEYKPDSEVPNPSWSALNTYRKDQLKFYFTNEELNALFFTKDAQNPDMNFSLFSTKHGLPDELNDENKMRLTEKFATHVESYYEKLGYINYEARNRSTVSYFSDLDLETKFLEYDLANLGKSLDYPI</sequence>
<dbReference type="EMBL" id="BART01022129">
    <property type="protein sequence ID" value="GAG92601.1"/>
    <property type="molecule type" value="Genomic_DNA"/>
</dbReference>
<gene>
    <name evidence="1" type="ORF">S01H4_40597</name>
</gene>
<feature type="non-terminal residue" evidence="1">
    <location>
        <position position="195"/>
    </location>
</feature>
<organism evidence="1">
    <name type="scientific">marine sediment metagenome</name>
    <dbReference type="NCBI Taxonomy" id="412755"/>
    <lineage>
        <taxon>unclassified sequences</taxon>
        <taxon>metagenomes</taxon>
        <taxon>ecological metagenomes</taxon>
    </lineage>
</organism>
<protein>
    <submittedName>
        <fullName evidence="1">Uncharacterized protein</fullName>
    </submittedName>
</protein>
<dbReference type="AlphaFoldDB" id="X1D847"/>
<evidence type="ECO:0000313" key="1">
    <source>
        <dbReference type="EMBL" id="GAG92601.1"/>
    </source>
</evidence>